<gene>
    <name evidence="4" type="ORF">X474_03640</name>
</gene>
<dbReference type="RefSeq" id="WP_044346740.1">
    <property type="nucleotide sequence ID" value="NZ_AZAC01000003.1"/>
</dbReference>
<evidence type="ECO:0000313" key="4">
    <source>
        <dbReference type="EMBL" id="KIX15416.1"/>
    </source>
</evidence>
<dbReference type="Proteomes" id="UP000032233">
    <property type="component" value="Unassembled WGS sequence"/>
</dbReference>
<dbReference type="InParanoid" id="A0A0D2JI96"/>
<keyword evidence="2" id="KW-0812">Transmembrane</keyword>
<evidence type="ECO:0000313" key="5">
    <source>
        <dbReference type="Proteomes" id="UP000032233"/>
    </source>
</evidence>
<feature type="transmembrane region" description="Helical" evidence="2">
    <location>
        <begin position="194"/>
        <end position="214"/>
    </location>
</feature>
<keyword evidence="5" id="KW-1185">Reference proteome</keyword>
<proteinExistence type="predicted"/>
<keyword evidence="2" id="KW-0472">Membrane</keyword>
<sequence>MSTAPNKKNKKKKPEKARVKRPELKQAKTIGQGRAKLAVISCWVFAAMGLVNTGVNIWLSSLPSMQVYLEQKSLTSFVAAPTIVTNVACAVLFLMWFHRAHLNLSVLGEQDLRFNPNWAVASFLVPILFFFMPFQVMGEVFFRSQEDGVNVSPQNPPNPVWISIWWFSFLVSWLILAALIPGITSNYGMEYYDLISLISAAGSLLQAAGLLVVVKLVRTVQNLQETRFDKLIAVK</sequence>
<feature type="transmembrane region" description="Helical" evidence="2">
    <location>
        <begin position="77"/>
        <end position="97"/>
    </location>
</feature>
<dbReference type="EMBL" id="AZAC01000003">
    <property type="protein sequence ID" value="KIX15416.1"/>
    <property type="molecule type" value="Genomic_DNA"/>
</dbReference>
<feature type="transmembrane region" description="Helical" evidence="2">
    <location>
        <begin position="162"/>
        <end position="182"/>
    </location>
</feature>
<feature type="transmembrane region" description="Helical" evidence="2">
    <location>
        <begin position="118"/>
        <end position="142"/>
    </location>
</feature>
<dbReference type="STRING" id="1429043.X474_03640"/>
<feature type="domain" description="DUF4328" evidence="3">
    <location>
        <begin position="74"/>
        <end position="221"/>
    </location>
</feature>
<protein>
    <recommendedName>
        <fullName evidence="3">DUF4328 domain-containing protein</fullName>
    </recommendedName>
</protein>
<keyword evidence="2" id="KW-1133">Transmembrane helix</keyword>
<dbReference type="AlphaFoldDB" id="A0A0D2JI96"/>
<dbReference type="Pfam" id="PF14219">
    <property type="entry name" value="DUF4328"/>
    <property type="match status" value="1"/>
</dbReference>
<reference evidence="4 5" key="1">
    <citation type="submission" date="2013-11" db="EMBL/GenBank/DDBJ databases">
        <title>Metagenomic analysis of a methanogenic consortium involved in long chain n-alkane degradation.</title>
        <authorList>
            <person name="Davidova I.A."/>
            <person name="Callaghan A.V."/>
            <person name="Wawrik B."/>
            <person name="Pruitt S."/>
            <person name="Marks C."/>
            <person name="Duncan K.E."/>
            <person name="Suflita J.M."/>
        </authorList>
    </citation>
    <scope>NUCLEOTIDE SEQUENCE [LARGE SCALE GENOMIC DNA]</scope>
    <source>
        <strain evidence="4 5">SPR</strain>
    </source>
</reference>
<name>A0A0D2JI96_9BACT</name>
<dbReference type="InterPro" id="IPR025565">
    <property type="entry name" value="DUF4328"/>
</dbReference>
<evidence type="ECO:0000256" key="2">
    <source>
        <dbReference type="SAM" id="Phobius"/>
    </source>
</evidence>
<accession>A0A0D2JI96</accession>
<comment type="caution">
    <text evidence="4">The sequence shown here is derived from an EMBL/GenBank/DDBJ whole genome shotgun (WGS) entry which is preliminary data.</text>
</comment>
<evidence type="ECO:0000256" key="1">
    <source>
        <dbReference type="SAM" id="MobiDB-lite"/>
    </source>
</evidence>
<evidence type="ECO:0000259" key="3">
    <source>
        <dbReference type="Pfam" id="PF14219"/>
    </source>
</evidence>
<feature type="region of interest" description="Disordered" evidence="1">
    <location>
        <begin position="1"/>
        <end position="22"/>
    </location>
</feature>
<organism evidence="4 5">
    <name type="scientific">Dethiosulfatarculus sandiegensis</name>
    <dbReference type="NCBI Taxonomy" id="1429043"/>
    <lineage>
        <taxon>Bacteria</taxon>
        <taxon>Pseudomonadati</taxon>
        <taxon>Thermodesulfobacteriota</taxon>
        <taxon>Desulfarculia</taxon>
        <taxon>Desulfarculales</taxon>
        <taxon>Desulfarculaceae</taxon>
        <taxon>Dethiosulfatarculus</taxon>
    </lineage>
</organism>